<name>A0A2V4BRZ1_9FLAO</name>
<dbReference type="EMBL" id="QJHK01000003">
    <property type="protein sequence ID" value="PXY41856.1"/>
    <property type="molecule type" value="Genomic_DNA"/>
</dbReference>
<keyword evidence="2" id="KW-1185">Reference proteome</keyword>
<evidence type="ECO:0000313" key="2">
    <source>
        <dbReference type="Proteomes" id="UP000247903"/>
    </source>
</evidence>
<accession>A0A2V4BRZ1</accession>
<proteinExistence type="predicted"/>
<dbReference type="Proteomes" id="UP000247903">
    <property type="component" value="Unassembled WGS sequence"/>
</dbReference>
<comment type="caution">
    <text evidence="1">The sequence shown here is derived from an EMBL/GenBank/DDBJ whole genome shotgun (WGS) entry which is preliminary data.</text>
</comment>
<reference evidence="1 2" key="1">
    <citation type="submission" date="2018-05" db="EMBL/GenBank/DDBJ databases">
        <title>Flavobacterium sp. strain IMCC34759, incomplete genome.</title>
        <authorList>
            <person name="Joung Y."/>
            <person name="Cho J."/>
        </authorList>
    </citation>
    <scope>NUCLEOTIDE SEQUENCE [LARGE SCALE GENOMIC DNA]</scope>
    <source>
        <strain evidence="1 2">IMCC34759</strain>
    </source>
</reference>
<dbReference type="AlphaFoldDB" id="A0A2V4BRZ1"/>
<organism evidence="1 2">
    <name type="scientific">Flavobacterium cheongpyeongense</name>
    <dbReference type="NCBI Taxonomy" id="2212651"/>
    <lineage>
        <taxon>Bacteria</taxon>
        <taxon>Pseudomonadati</taxon>
        <taxon>Bacteroidota</taxon>
        <taxon>Flavobacteriia</taxon>
        <taxon>Flavobacteriales</taxon>
        <taxon>Flavobacteriaceae</taxon>
        <taxon>Flavobacterium</taxon>
    </lineage>
</organism>
<evidence type="ECO:0000313" key="1">
    <source>
        <dbReference type="EMBL" id="PXY41856.1"/>
    </source>
</evidence>
<gene>
    <name evidence="1" type="ORF">DMB65_04640</name>
</gene>
<sequence length="59" mass="6778">MSIITAIALCNYTLQSLGYLLKVNKELQIKIQNDELGKVRYLLISELIEAITEIIKRIE</sequence>
<protein>
    <submittedName>
        <fullName evidence="1">Uncharacterized protein</fullName>
    </submittedName>
</protein>